<name>A0A2T3G357_9FIRM</name>
<protein>
    <submittedName>
        <fullName evidence="1">Uncharacterized protein</fullName>
    </submittedName>
</protein>
<dbReference type="Proteomes" id="UP000240974">
    <property type="component" value="Unassembled WGS sequence"/>
</dbReference>
<reference evidence="1 2" key="1">
    <citation type="journal article" date="2019" name="Int. J. Syst. Evol. Microbiol.">
        <title>Faecalibacillus intestinalis gen. nov., sp. nov. and Faecalibacillus faecis sp. nov., isolated from human faeces.</title>
        <authorList>
            <person name="Seo B."/>
            <person name="Jeon K."/>
            <person name="Baek I."/>
            <person name="Lee Y.M."/>
            <person name="Baek K."/>
            <person name="Ko G."/>
        </authorList>
    </citation>
    <scope>NUCLEOTIDE SEQUENCE [LARGE SCALE GENOMIC DNA]</scope>
    <source>
        <strain evidence="1 2">SNUG30099</strain>
    </source>
</reference>
<dbReference type="EMBL" id="PYLQ01000006">
    <property type="protein sequence ID" value="PST41949.1"/>
    <property type="molecule type" value="Genomic_DNA"/>
</dbReference>
<organism evidence="1 2">
    <name type="scientific">Faecalibacillus intestinalis</name>
    <dbReference type="NCBI Taxonomy" id="1982626"/>
    <lineage>
        <taxon>Bacteria</taxon>
        <taxon>Bacillati</taxon>
        <taxon>Bacillota</taxon>
        <taxon>Erysipelotrichia</taxon>
        <taxon>Erysipelotrichales</taxon>
        <taxon>Coprobacillaceae</taxon>
        <taxon>Faecalibacillus</taxon>
    </lineage>
</organism>
<evidence type="ECO:0000313" key="1">
    <source>
        <dbReference type="EMBL" id="PST41949.1"/>
    </source>
</evidence>
<keyword evidence="2" id="KW-1185">Reference proteome</keyword>
<proteinExistence type="predicted"/>
<evidence type="ECO:0000313" key="2">
    <source>
        <dbReference type="Proteomes" id="UP000240974"/>
    </source>
</evidence>
<accession>A0A2T3G357</accession>
<dbReference type="RefSeq" id="WP_107029692.1">
    <property type="nucleotide sequence ID" value="NZ_JAQDCP010000013.1"/>
</dbReference>
<dbReference type="AlphaFoldDB" id="A0A2T3G357"/>
<gene>
    <name evidence="1" type="ORF">C7U54_06340</name>
</gene>
<sequence length="76" mass="8979">MHDIYFFNGQDITMNVCIQIHRVINLIQEQENIGFEEATGKFYHSQTYKTLTQVENGLWAENAEYILDCYNEEAKN</sequence>
<comment type="caution">
    <text evidence="1">The sequence shown here is derived from an EMBL/GenBank/DDBJ whole genome shotgun (WGS) entry which is preliminary data.</text>
</comment>